<evidence type="ECO:0000313" key="2">
    <source>
        <dbReference type="EMBL" id="PKD14317.1"/>
    </source>
</evidence>
<dbReference type="RefSeq" id="WP_232778905.1">
    <property type="nucleotide sequence ID" value="NZ_CABFLL010000011.1"/>
</dbReference>
<gene>
    <name evidence="2" type="ORF">APC1461_1462</name>
</gene>
<keyword evidence="1" id="KW-1133">Transmembrane helix</keyword>
<reference evidence="2 3" key="1">
    <citation type="submission" date="2017-12" db="EMBL/GenBank/DDBJ databases">
        <title>Bifidobacterium longum APC/DPC strains.</title>
        <authorList>
            <person name="Arboleya S."/>
        </authorList>
    </citation>
    <scope>NUCLEOTIDE SEQUENCE [LARGE SCALE GENOMIC DNA]</scope>
    <source>
        <strain evidence="2 3">APC1461</strain>
    </source>
</reference>
<dbReference type="EMBL" id="PJEG01000017">
    <property type="protein sequence ID" value="PKD14317.1"/>
    <property type="molecule type" value="Genomic_DNA"/>
</dbReference>
<comment type="caution">
    <text evidence="2">The sequence shown here is derived from an EMBL/GenBank/DDBJ whole genome shotgun (WGS) entry which is preliminary data.</text>
</comment>
<accession>A0A2N0THU4</accession>
<sequence>MFCPLCGSHIEMEASNFCPYCGQPLDTVWQQKTVAQSTASRETSFDTFAVAADGADSVAVASSMRQSSIRVLTCLLFSAIGLTLVALVAQMGIMLMGVLPVKYIGSMRMAGWGISGVGIILSLVVFVLHRDKRRRQTSSFFTVNSVHAARSSFLMIIAAIIAGVLIIILCIVNSFWITPKAIQDQNHAFADCRAEYRRFSKARKNALSDNGLDNISAFDFRKDSTAYDGIKNQTFSCDGDASARELRSVRSEEHSWVDGLPVAIDAVSKSLKSRDDYTMDDIVRAAVDGSYRSISGMYCRLDGVCWFMHTYGSIVGQVGVNDPLQSGNVTDSLTIGGDKNQDFLYRHGIGLTLTGPEDEATCMQGSGSDCDDVPRSDMLSYQAVVWYFPKGVDSDALRRYLCLDGQCSVGFVQPDTSRPFLLVPYTHGAVGSANEPSDWNVYYLQDEIINDKLG</sequence>
<keyword evidence="1" id="KW-0472">Membrane</keyword>
<organism evidence="2 3">
    <name type="scientific">Bifidobacterium longum</name>
    <dbReference type="NCBI Taxonomy" id="216816"/>
    <lineage>
        <taxon>Bacteria</taxon>
        <taxon>Bacillati</taxon>
        <taxon>Actinomycetota</taxon>
        <taxon>Actinomycetes</taxon>
        <taxon>Bifidobacteriales</taxon>
        <taxon>Bifidobacteriaceae</taxon>
        <taxon>Bifidobacterium</taxon>
    </lineage>
</organism>
<proteinExistence type="predicted"/>
<name>A0A2N0THU4_BIFLN</name>
<evidence type="ECO:0000313" key="3">
    <source>
        <dbReference type="Proteomes" id="UP000232928"/>
    </source>
</evidence>
<feature type="transmembrane region" description="Helical" evidence="1">
    <location>
        <begin position="109"/>
        <end position="128"/>
    </location>
</feature>
<feature type="transmembrane region" description="Helical" evidence="1">
    <location>
        <begin position="71"/>
        <end position="97"/>
    </location>
</feature>
<keyword evidence="1" id="KW-0812">Transmembrane</keyword>
<evidence type="ECO:0000256" key="1">
    <source>
        <dbReference type="SAM" id="Phobius"/>
    </source>
</evidence>
<protein>
    <submittedName>
        <fullName evidence="2">Zinc-ribbon domain</fullName>
    </submittedName>
</protein>
<feature type="transmembrane region" description="Helical" evidence="1">
    <location>
        <begin position="153"/>
        <end position="176"/>
    </location>
</feature>
<dbReference type="AlphaFoldDB" id="A0A2N0THU4"/>
<dbReference type="Proteomes" id="UP000232928">
    <property type="component" value="Unassembled WGS sequence"/>
</dbReference>